<dbReference type="OrthoDB" id="9782846at2"/>
<accession>A0A2V5KGB5</accession>
<dbReference type="SUPFAM" id="SSF53850">
    <property type="entry name" value="Periplasmic binding protein-like II"/>
    <property type="match status" value="1"/>
</dbReference>
<reference evidence="7 8" key="1">
    <citation type="submission" date="2018-05" db="EMBL/GenBank/DDBJ databases">
        <title>Paenibacillus flagellatus sp. nov., isolated from selenium mineral soil.</title>
        <authorList>
            <person name="Dai X."/>
        </authorList>
    </citation>
    <scope>NUCLEOTIDE SEQUENCE [LARGE SCALE GENOMIC DNA]</scope>
    <source>
        <strain evidence="7 8">DXL2</strain>
    </source>
</reference>
<evidence type="ECO:0000256" key="2">
    <source>
        <dbReference type="ARBA" id="ARBA00008520"/>
    </source>
</evidence>
<sequence length="438" mass="47772">MKKRSMAVMAAFALAAAGCSGGSGGANPSSGGAKPADSAPAKTEAPAKQVTLSYALWDKNQVPAMEEIIKKFKEKQPNIDVKIELTPSGKEYWQKMETAAIGGTLPDVLWMNGPNIVKYASNGMLMAIGDQVKASGLDLKNYPESLVNLYTVGGKLYGIPKDFDTVGMWYNKKMFDEAGVKYPDGNWDWNAVVEAAKKLTNPGKGVWGIAADMNSQEAYYNTIIQAGGGVISDDKKKSGYDSPEAIAGLKFWTDLIHVHKVSPTLAQMTDTTPIKLFESGKVAMLWAGSWNAIEFAKNEFTKDKVDVAALPKQKQQGVVIHGLANVISAKTKNPKEAWTFVSFLGSKEAAEILAKTGTVIPAFNGTQTTWVKSTPQFNLQVYIDMLSYSKPYPVSKDTSKWNNLETEYFKKAWTGELKIEDAAKQVATKMNEFLAQEK</sequence>
<comment type="caution">
    <text evidence="7">The sequence shown here is derived from an EMBL/GenBank/DDBJ whole genome shotgun (WGS) entry which is preliminary data.</text>
</comment>
<evidence type="ECO:0000313" key="7">
    <source>
        <dbReference type="EMBL" id="PYI57343.1"/>
    </source>
</evidence>
<evidence type="ECO:0000256" key="1">
    <source>
        <dbReference type="ARBA" id="ARBA00004196"/>
    </source>
</evidence>
<keyword evidence="3" id="KW-0813">Transport</keyword>
<feature type="chain" id="PRO_5015963545" evidence="6">
    <location>
        <begin position="26"/>
        <end position="438"/>
    </location>
</feature>
<dbReference type="PANTHER" id="PTHR43649:SF31">
    <property type="entry name" value="SN-GLYCEROL-3-PHOSPHATE-BINDING PERIPLASMIC PROTEIN UGPB"/>
    <property type="match status" value="1"/>
</dbReference>
<dbReference type="CDD" id="cd13585">
    <property type="entry name" value="PBP2_TMBP_like"/>
    <property type="match status" value="1"/>
</dbReference>
<evidence type="ECO:0000256" key="5">
    <source>
        <dbReference type="SAM" id="MobiDB-lite"/>
    </source>
</evidence>
<evidence type="ECO:0000313" key="8">
    <source>
        <dbReference type="Proteomes" id="UP000247476"/>
    </source>
</evidence>
<dbReference type="Pfam" id="PF01547">
    <property type="entry name" value="SBP_bac_1"/>
    <property type="match status" value="1"/>
</dbReference>
<dbReference type="Gene3D" id="3.40.190.10">
    <property type="entry name" value="Periplasmic binding protein-like II"/>
    <property type="match status" value="1"/>
</dbReference>
<name>A0A2V5KGB5_9BACL</name>
<dbReference type="AlphaFoldDB" id="A0A2V5KGB5"/>
<keyword evidence="8" id="KW-1185">Reference proteome</keyword>
<dbReference type="InterPro" id="IPR050490">
    <property type="entry name" value="Bact_solute-bd_prot1"/>
</dbReference>
<keyword evidence="4 6" id="KW-0732">Signal</keyword>
<dbReference type="InterPro" id="IPR006059">
    <property type="entry name" value="SBP"/>
</dbReference>
<dbReference type="PANTHER" id="PTHR43649">
    <property type="entry name" value="ARABINOSE-BINDING PROTEIN-RELATED"/>
    <property type="match status" value="1"/>
</dbReference>
<proteinExistence type="inferred from homology"/>
<organism evidence="7 8">
    <name type="scientific">Paenibacillus flagellatus</name>
    <dbReference type="NCBI Taxonomy" id="2211139"/>
    <lineage>
        <taxon>Bacteria</taxon>
        <taxon>Bacillati</taxon>
        <taxon>Bacillota</taxon>
        <taxon>Bacilli</taxon>
        <taxon>Bacillales</taxon>
        <taxon>Paenibacillaceae</taxon>
        <taxon>Paenibacillus</taxon>
    </lineage>
</organism>
<comment type="subcellular location">
    <subcellularLocation>
        <location evidence="1">Cell envelope</location>
    </subcellularLocation>
</comment>
<dbReference type="RefSeq" id="WP_110838382.1">
    <property type="nucleotide sequence ID" value="NZ_QJVJ01000001.1"/>
</dbReference>
<evidence type="ECO:0000256" key="4">
    <source>
        <dbReference type="ARBA" id="ARBA00022729"/>
    </source>
</evidence>
<evidence type="ECO:0000256" key="6">
    <source>
        <dbReference type="SAM" id="SignalP"/>
    </source>
</evidence>
<dbReference type="Proteomes" id="UP000247476">
    <property type="component" value="Unassembled WGS sequence"/>
</dbReference>
<protein>
    <submittedName>
        <fullName evidence="7">Sugar ABC transporter substrate-binding protein</fullName>
    </submittedName>
</protein>
<feature type="region of interest" description="Disordered" evidence="5">
    <location>
        <begin position="23"/>
        <end position="44"/>
    </location>
</feature>
<dbReference type="EMBL" id="QJVJ01000001">
    <property type="protein sequence ID" value="PYI57343.1"/>
    <property type="molecule type" value="Genomic_DNA"/>
</dbReference>
<dbReference type="GO" id="GO:0030313">
    <property type="term" value="C:cell envelope"/>
    <property type="evidence" value="ECO:0007669"/>
    <property type="project" value="UniProtKB-SubCell"/>
</dbReference>
<feature type="signal peptide" evidence="6">
    <location>
        <begin position="1"/>
        <end position="25"/>
    </location>
</feature>
<dbReference type="PROSITE" id="PS51257">
    <property type="entry name" value="PROKAR_LIPOPROTEIN"/>
    <property type="match status" value="1"/>
</dbReference>
<comment type="similarity">
    <text evidence="2">Belongs to the bacterial solute-binding protein 1 family.</text>
</comment>
<evidence type="ECO:0000256" key="3">
    <source>
        <dbReference type="ARBA" id="ARBA00022448"/>
    </source>
</evidence>
<gene>
    <name evidence="7" type="ORF">DLM86_02585</name>
</gene>